<sequence length="673" mass="76260">MRLRSRKRERPLSARNSQRQTTLKSKLRRPLIQAKNTWRKILKADNGISVPSPCITRSQNNLNLKSRTRAKIAKSMEKPLELPLKKNKPKEEAKKPIFQTVVRNSAKDMVTSTTKPKTQNDKVTTTTKTKLKDVRTTKSAQLRQSSLNRELRKTESISSALSSPRKTRRMDKPEKSASLNNSPIRKVRQLGLPSLKLNNIAVSSTNESPKKRIKPKAPTVPEQNNDFNDDNDVTMYEPHTTTFDDFPIPKTVESDVDGQVGSSELCLPNDCFNDLIAIAECARIISNNLSTDEDINLLADKAAKVMTTDKDDKVKRCTDKKIKQRSSGDLEMYQPTSTTDDLDVCTDFLNHGDKYVQQPDLVSLLEQEYVRDECVISSTMAMESLEALSARGPSSGFLAEITHSLSAGDDTWSSTDVVVEENALNCHDTTPGIEESTSVISSCNTRASGEQMTSWTDAFDPYLFIKQLPPLETVSAGGLRTRCPALPLKTRTSPDFSLVLDLDETLVHCSLQELPDASFHFPVLFQDCRYTVFVRTRPHFAEFLSKVSRLYEVILFTASKRVYADRLLNLLDPARRWIKYRLFREHCLLVNGNYVKDLSILGRDLRRTVIVDNSPQAFGYQLENGIPIDSWFVDRSDNELLKLLPFLEHLATKDDVRPYIRDKYKLFSYLPPD</sequence>
<dbReference type="Gene3D" id="3.40.50.1000">
    <property type="entry name" value="HAD superfamily/HAD-like"/>
    <property type="match status" value="1"/>
</dbReference>
<proteinExistence type="inferred from homology"/>
<evidence type="ECO:0000256" key="4">
    <source>
        <dbReference type="ARBA" id="ARBA00038355"/>
    </source>
</evidence>
<evidence type="ECO:0000256" key="5">
    <source>
        <dbReference type="SAM" id="MobiDB-lite"/>
    </source>
</evidence>
<feature type="region of interest" description="Disordered" evidence="5">
    <location>
        <begin position="203"/>
        <end position="231"/>
    </location>
</feature>
<evidence type="ECO:0000313" key="6">
    <source>
        <dbReference type="EMBL" id="OWR43977.1"/>
    </source>
</evidence>
<dbReference type="CDD" id="cd07521">
    <property type="entry name" value="HAD_FCP1-like"/>
    <property type="match status" value="1"/>
</dbReference>
<dbReference type="PROSITE" id="PS50969">
    <property type="entry name" value="FCP1"/>
    <property type="match status" value="1"/>
</dbReference>
<feature type="region of interest" description="Disordered" evidence="5">
    <location>
        <begin position="103"/>
        <end position="187"/>
    </location>
</feature>
<keyword evidence="2" id="KW-0904">Protein phosphatase</keyword>
<comment type="caution">
    <text evidence="6">The sequence shown here is derived from an EMBL/GenBank/DDBJ whole genome shotgun (WGS) entry which is preliminary data.</text>
</comment>
<dbReference type="Proteomes" id="UP000007151">
    <property type="component" value="Unassembled WGS sequence"/>
</dbReference>
<name>A0A212ER69_DANPL</name>
<dbReference type="InterPro" id="IPR004274">
    <property type="entry name" value="FCP1_dom"/>
</dbReference>
<keyword evidence="1" id="KW-0378">Hydrolase</keyword>
<dbReference type="FunFam" id="3.40.50.1000:FF:000015">
    <property type="entry name" value="CTD small phosphatase-like protein 2"/>
    <property type="match status" value="1"/>
</dbReference>
<dbReference type="GO" id="GO:0005634">
    <property type="term" value="C:nucleus"/>
    <property type="evidence" value="ECO:0007669"/>
    <property type="project" value="UniProtKB-ARBA"/>
</dbReference>
<dbReference type="Pfam" id="PF03031">
    <property type="entry name" value="NIF"/>
    <property type="match status" value="1"/>
</dbReference>
<feature type="compositionally biased region" description="Polar residues" evidence="5">
    <location>
        <begin position="139"/>
        <end position="148"/>
    </location>
</feature>
<dbReference type="SMART" id="SM00577">
    <property type="entry name" value="CPDc"/>
    <property type="match status" value="1"/>
</dbReference>
<dbReference type="SUPFAM" id="SSF56784">
    <property type="entry name" value="HAD-like"/>
    <property type="match status" value="1"/>
</dbReference>
<dbReference type="STRING" id="278856.A0A212ER69"/>
<evidence type="ECO:0000313" key="7">
    <source>
        <dbReference type="Proteomes" id="UP000007151"/>
    </source>
</evidence>
<dbReference type="AlphaFoldDB" id="A0A212ER69"/>
<dbReference type="OrthoDB" id="277011at2759"/>
<evidence type="ECO:0000256" key="2">
    <source>
        <dbReference type="ARBA" id="ARBA00022912"/>
    </source>
</evidence>
<dbReference type="GO" id="GO:0004721">
    <property type="term" value="F:phosphoprotein phosphatase activity"/>
    <property type="evidence" value="ECO:0007669"/>
    <property type="project" value="UniProtKB-KW"/>
</dbReference>
<evidence type="ECO:0000256" key="1">
    <source>
        <dbReference type="ARBA" id="ARBA00022801"/>
    </source>
</evidence>
<feature type="compositionally biased region" description="Polar residues" evidence="5">
    <location>
        <begin position="14"/>
        <end position="24"/>
    </location>
</feature>
<feature type="region of interest" description="Disordered" evidence="5">
    <location>
        <begin position="1"/>
        <end position="31"/>
    </location>
</feature>
<gene>
    <name evidence="6" type="ORF">KGM_212076</name>
</gene>
<organism evidence="6 7">
    <name type="scientific">Danaus plexippus plexippus</name>
    <dbReference type="NCBI Taxonomy" id="278856"/>
    <lineage>
        <taxon>Eukaryota</taxon>
        <taxon>Metazoa</taxon>
        <taxon>Ecdysozoa</taxon>
        <taxon>Arthropoda</taxon>
        <taxon>Hexapoda</taxon>
        <taxon>Insecta</taxon>
        <taxon>Pterygota</taxon>
        <taxon>Neoptera</taxon>
        <taxon>Endopterygota</taxon>
        <taxon>Lepidoptera</taxon>
        <taxon>Glossata</taxon>
        <taxon>Ditrysia</taxon>
        <taxon>Papilionoidea</taxon>
        <taxon>Nymphalidae</taxon>
        <taxon>Danainae</taxon>
        <taxon>Danaini</taxon>
        <taxon>Danaina</taxon>
        <taxon>Danaus</taxon>
        <taxon>Danaus</taxon>
    </lineage>
</organism>
<dbReference type="InterPro" id="IPR023214">
    <property type="entry name" value="HAD_sf"/>
</dbReference>
<dbReference type="PANTHER" id="PTHR12210">
    <property type="entry name" value="DULLARD PROTEIN PHOSPHATASE"/>
    <property type="match status" value="1"/>
</dbReference>
<dbReference type="EMBL" id="AGBW02013105">
    <property type="protein sequence ID" value="OWR43977.1"/>
    <property type="molecule type" value="Genomic_DNA"/>
</dbReference>
<dbReference type="InterPro" id="IPR036412">
    <property type="entry name" value="HAD-like_sf"/>
</dbReference>
<dbReference type="NCBIfam" id="TIGR02251">
    <property type="entry name" value="HIF-SF_euk"/>
    <property type="match status" value="1"/>
</dbReference>
<comment type="similarity">
    <text evidence="4">Belongs to the CTDSPL2 family.</text>
</comment>
<keyword evidence="7" id="KW-1185">Reference proteome</keyword>
<dbReference type="eggNOG" id="KOG1605">
    <property type="taxonomic scope" value="Eukaryota"/>
</dbReference>
<dbReference type="InterPro" id="IPR050365">
    <property type="entry name" value="TIM50"/>
</dbReference>
<comment type="function">
    <text evidence="3">Probable phosphatase.</text>
</comment>
<accession>A0A212ER69</accession>
<dbReference type="KEGG" id="dpl:KGM_212076"/>
<dbReference type="InterPro" id="IPR011948">
    <property type="entry name" value="Dullard_phosphatase"/>
</dbReference>
<reference evidence="6 7" key="1">
    <citation type="journal article" date="2011" name="Cell">
        <title>The monarch butterfly genome yields insights into long-distance migration.</title>
        <authorList>
            <person name="Zhan S."/>
            <person name="Merlin C."/>
            <person name="Boore J.L."/>
            <person name="Reppert S.M."/>
        </authorList>
    </citation>
    <scope>NUCLEOTIDE SEQUENCE [LARGE SCALE GENOMIC DNA]</scope>
    <source>
        <strain evidence="6">F-2</strain>
    </source>
</reference>
<evidence type="ECO:0000256" key="3">
    <source>
        <dbReference type="ARBA" id="ARBA00037324"/>
    </source>
</evidence>
<protein>
    <submittedName>
        <fullName evidence="6">Uncharacterized protein</fullName>
    </submittedName>
</protein>